<dbReference type="EMBL" id="OZ034813">
    <property type="protein sequence ID" value="CAL1355470.1"/>
    <property type="molecule type" value="Genomic_DNA"/>
</dbReference>
<dbReference type="Proteomes" id="UP001497516">
    <property type="component" value="Chromosome 1"/>
</dbReference>
<protein>
    <submittedName>
        <fullName evidence="2">Uncharacterized protein</fullName>
    </submittedName>
</protein>
<reference evidence="2 3" key="1">
    <citation type="submission" date="2024-04" db="EMBL/GenBank/DDBJ databases">
        <authorList>
            <person name="Fracassetti M."/>
        </authorList>
    </citation>
    <scope>NUCLEOTIDE SEQUENCE [LARGE SCALE GENOMIC DNA]</scope>
</reference>
<feature type="compositionally biased region" description="Basic and acidic residues" evidence="1">
    <location>
        <begin position="14"/>
        <end position="28"/>
    </location>
</feature>
<dbReference type="Pfam" id="PF03004">
    <property type="entry name" value="Transposase_24"/>
    <property type="match status" value="1"/>
</dbReference>
<evidence type="ECO:0000313" key="3">
    <source>
        <dbReference type="Proteomes" id="UP001497516"/>
    </source>
</evidence>
<proteinExistence type="predicted"/>
<sequence length="208" mass="23624">MTSTHTLGSSSYANKKEEMKESIPDKSEPTEAELYVAAHIHSDGTPLTPKVTDVIEKIADGTGGEDPLTLVLGENKCQYRPRTFGLAPAWGVRNSRKSIIKTTLEVQRNADEKVVKVQEDMKLMEARYQDEMNLMKAEQARTFTILGKMNPNALLDSTNDRILHLLLLEMNRVWITQDMWMMNAFNMMTHLPRIVVFIQSTAQNSIFH</sequence>
<name>A0AAV2CG90_9ROSI</name>
<organism evidence="2 3">
    <name type="scientific">Linum trigynum</name>
    <dbReference type="NCBI Taxonomy" id="586398"/>
    <lineage>
        <taxon>Eukaryota</taxon>
        <taxon>Viridiplantae</taxon>
        <taxon>Streptophyta</taxon>
        <taxon>Embryophyta</taxon>
        <taxon>Tracheophyta</taxon>
        <taxon>Spermatophyta</taxon>
        <taxon>Magnoliopsida</taxon>
        <taxon>eudicotyledons</taxon>
        <taxon>Gunneridae</taxon>
        <taxon>Pentapetalae</taxon>
        <taxon>rosids</taxon>
        <taxon>fabids</taxon>
        <taxon>Malpighiales</taxon>
        <taxon>Linaceae</taxon>
        <taxon>Linum</taxon>
    </lineage>
</organism>
<gene>
    <name evidence="2" type="ORF">LTRI10_LOCUS3234</name>
</gene>
<feature type="region of interest" description="Disordered" evidence="1">
    <location>
        <begin position="1"/>
        <end position="28"/>
    </location>
</feature>
<dbReference type="InterPro" id="IPR004252">
    <property type="entry name" value="Probable_transposase_24"/>
</dbReference>
<accession>A0AAV2CG90</accession>
<keyword evidence="3" id="KW-1185">Reference proteome</keyword>
<evidence type="ECO:0000256" key="1">
    <source>
        <dbReference type="SAM" id="MobiDB-lite"/>
    </source>
</evidence>
<evidence type="ECO:0000313" key="2">
    <source>
        <dbReference type="EMBL" id="CAL1355470.1"/>
    </source>
</evidence>
<feature type="compositionally biased region" description="Polar residues" evidence="1">
    <location>
        <begin position="1"/>
        <end position="13"/>
    </location>
</feature>
<dbReference type="AlphaFoldDB" id="A0AAV2CG90"/>